<dbReference type="PANTHER" id="PTHR21354:SF0">
    <property type="entry name" value="ZINC FINGER PROTEIN 511"/>
    <property type="match status" value="1"/>
</dbReference>
<dbReference type="Proteomes" id="UP000313359">
    <property type="component" value="Unassembled WGS sequence"/>
</dbReference>
<reference evidence="3" key="1">
    <citation type="journal article" date="2018" name="Genome Biol. Evol.">
        <title>Genomics and development of Lentinus tigrinus, a white-rot wood-decaying mushroom with dimorphic fruiting bodies.</title>
        <authorList>
            <person name="Wu B."/>
            <person name="Xu Z."/>
            <person name="Knudson A."/>
            <person name="Carlson A."/>
            <person name="Chen N."/>
            <person name="Kovaka S."/>
            <person name="LaButti K."/>
            <person name="Lipzen A."/>
            <person name="Pennachio C."/>
            <person name="Riley R."/>
            <person name="Schakwitz W."/>
            <person name="Umezawa K."/>
            <person name="Ohm R.A."/>
            <person name="Grigoriev I.V."/>
            <person name="Nagy L.G."/>
            <person name="Gibbons J."/>
            <person name="Hibbett D."/>
        </authorList>
    </citation>
    <scope>NUCLEOTIDE SEQUENCE [LARGE SCALE GENOMIC DNA]</scope>
    <source>
        <strain evidence="3">ALCF2SS1-6</strain>
    </source>
</reference>
<feature type="region of interest" description="Disordered" evidence="1">
    <location>
        <begin position="1"/>
        <end position="51"/>
    </location>
</feature>
<dbReference type="AlphaFoldDB" id="A0A5C2SBP5"/>
<dbReference type="SMART" id="SM00355">
    <property type="entry name" value="ZnF_C2H2"/>
    <property type="match status" value="2"/>
</dbReference>
<feature type="domain" description="C2H2-type" evidence="2">
    <location>
        <begin position="90"/>
        <end position="113"/>
    </location>
</feature>
<dbReference type="InterPro" id="IPR039258">
    <property type="entry name" value="ZNF511"/>
</dbReference>
<evidence type="ECO:0000313" key="3">
    <source>
        <dbReference type="EMBL" id="RPD60698.1"/>
    </source>
</evidence>
<dbReference type="PROSITE" id="PS00028">
    <property type="entry name" value="ZINC_FINGER_C2H2_1"/>
    <property type="match status" value="2"/>
</dbReference>
<evidence type="ECO:0000256" key="1">
    <source>
        <dbReference type="SAM" id="MobiDB-lite"/>
    </source>
</evidence>
<protein>
    <recommendedName>
        <fullName evidence="2">C2H2-type domain-containing protein</fullName>
    </recommendedName>
</protein>
<feature type="compositionally biased region" description="Basic residues" evidence="1">
    <location>
        <begin position="284"/>
        <end position="295"/>
    </location>
</feature>
<feature type="region of interest" description="Disordered" evidence="1">
    <location>
        <begin position="283"/>
        <end position="375"/>
    </location>
</feature>
<organism evidence="3 4">
    <name type="scientific">Lentinus tigrinus ALCF2SS1-6</name>
    <dbReference type="NCBI Taxonomy" id="1328759"/>
    <lineage>
        <taxon>Eukaryota</taxon>
        <taxon>Fungi</taxon>
        <taxon>Dikarya</taxon>
        <taxon>Basidiomycota</taxon>
        <taxon>Agaricomycotina</taxon>
        <taxon>Agaricomycetes</taxon>
        <taxon>Polyporales</taxon>
        <taxon>Polyporaceae</taxon>
        <taxon>Lentinus</taxon>
    </lineage>
</organism>
<keyword evidence="4" id="KW-1185">Reference proteome</keyword>
<name>A0A5C2SBP5_9APHY</name>
<dbReference type="STRING" id="1328759.A0A5C2SBP5"/>
<dbReference type="OrthoDB" id="18440at2759"/>
<feature type="domain" description="C2H2-type" evidence="2">
    <location>
        <begin position="130"/>
        <end position="153"/>
    </location>
</feature>
<feature type="region of interest" description="Disordered" evidence="1">
    <location>
        <begin position="186"/>
        <end position="230"/>
    </location>
</feature>
<gene>
    <name evidence="3" type="ORF">L227DRAFT_600586</name>
</gene>
<dbReference type="EMBL" id="ML122264">
    <property type="protein sequence ID" value="RPD60698.1"/>
    <property type="molecule type" value="Genomic_DNA"/>
</dbReference>
<feature type="compositionally biased region" description="Basic and acidic residues" evidence="1">
    <location>
        <begin position="205"/>
        <end position="215"/>
    </location>
</feature>
<evidence type="ECO:0000313" key="4">
    <source>
        <dbReference type="Proteomes" id="UP000313359"/>
    </source>
</evidence>
<evidence type="ECO:0000259" key="2">
    <source>
        <dbReference type="PROSITE" id="PS00028"/>
    </source>
</evidence>
<accession>A0A5C2SBP5</accession>
<dbReference type="InterPro" id="IPR013087">
    <property type="entry name" value="Znf_C2H2_type"/>
</dbReference>
<proteinExistence type="predicted"/>
<dbReference type="PANTHER" id="PTHR21354">
    <property type="entry name" value="ZINC FINGER PROTEIN 511"/>
    <property type="match status" value="1"/>
</dbReference>
<feature type="compositionally biased region" description="Basic residues" evidence="1">
    <location>
        <begin position="315"/>
        <end position="324"/>
    </location>
</feature>
<feature type="compositionally biased region" description="Acidic residues" evidence="1">
    <location>
        <begin position="193"/>
        <end position="204"/>
    </location>
</feature>
<sequence>MAASFKRARSPAAHDISPSSSPPSSPTLKALRTSATPPPHSDADPSPSSAGPSYLLCTLPPTCHPPNRPTELSGTRELEQHYAMYHAHVCEENGCGCVFPDARLLELHQTECHDPIAAVRQERGDKIFACFLATCPGVFSTPARRRQHLIQAHGYPKEYFFAVTNKGVGGLLKKWGEGASMLRRPWRARDSENQEDQDTAVAEEDVAHKAHDKAPTDSGHPHNGHSDSEEDEILLEKIQVERPVRARESESAAPAHGTSHDVDTLANALDSLSLVPSTIQFGRGAKRGARGHQPRRVVPPRGGDAAQMDVDSHLHPHPHLHPPPRGRGSARGGHGMPPMPPRGAAMRGVVRGRGRGGGPWRGELITKRGVGSGAN</sequence>